<dbReference type="AlphaFoldDB" id="F4C8N3"/>
<organism evidence="2">
    <name type="scientific">Sphingobacterium sp. (strain 21)</name>
    <dbReference type="NCBI Taxonomy" id="743722"/>
    <lineage>
        <taxon>Bacteria</taxon>
        <taxon>Pseudomonadati</taxon>
        <taxon>Bacteroidota</taxon>
        <taxon>Sphingobacteriia</taxon>
        <taxon>Sphingobacteriales</taxon>
        <taxon>Sphingobacteriaceae</taxon>
        <taxon>Sphingobacterium</taxon>
    </lineage>
</organism>
<comment type="similarity">
    <text evidence="1">Belongs to the RutC family.</text>
</comment>
<dbReference type="HOGENOM" id="CLU_100715_4_5_10"/>
<evidence type="ECO:0000256" key="1">
    <source>
        <dbReference type="ARBA" id="ARBA00010552"/>
    </source>
</evidence>
<evidence type="ECO:0000313" key="2">
    <source>
        <dbReference type="EMBL" id="ADZ80859.1"/>
    </source>
</evidence>
<dbReference type="EMBL" id="CP002584">
    <property type="protein sequence ID" value="ADZ80859.1"/>
    <property type="molecule type" value="Genomic_DNA"/>
</dbReference>
<protein>
    <submittedName>
        <fullName evidence="2">Endoribonuclease L-PSP</fullName>
    </submittedName>
</protein>
<proteinExistence type="inferred from homology"/>
<dbReference type="SUPFAM" id="SSF55298">
    <property type="entry name" value="YjgF-like"/>
    <property type="match status" value="1"/>
</dbReference>
<sequence>MAGGYQSTYLCLYQKQRKMDIQQIKITPDTYAPFHLAQGYRVGDFLFISGQTALDDEGNLIGIGDFDKQAQKAFENLDKVLTAGGSSLKNVVKVTIMLRDMSNFEKIVALRARYFSAPYPADTILEVSSLFSPDALIEIEAIAVASDAAEWKK</sequence>
<dbReference type="PANTHER" id="PTHR11803:SF58">
    <property type="entry name" value="PROTEIN HMF1-RELATED"/>
    <property type="match status" value="1"/>
</dbReference>
<dbReference type="GO" id="GO:0005829">
    <property type="term" value="C:cytosol"/>
    <property type="evidence" value="ECO:0007669"/>
    <property type="project" value="TreeGrafter"/>
</dbReference>
<dbReference type="eggNOG" id="COG0251">
    <property type="taxonomic scope" value="Bacteria"/>
</dbReference>
<accession>F4C8N3</accession>
<dbReference type="PATRIC" id="fig|743722.3.peg.4619"/>
<dbReference type="Pfam" id="PF01042">
    <property type="entry name" value="Ribonuc_L-PSP"/>
    <property type="match status" value="1"/>
</dbReference>
<dbReference type="InterPro" id="IPR035959">
    <property type="entry name" value="RutC-like_sf"/>
</dbReference>
<dbReference type="InterPro" id="IPR006175">
    <property type="entry name" value="YjgF/YER057c/UK114"/>
</dbReference>
<dbReference type="STRING" id="743722.Sph21_4337"/>
<gene>
    <name evidence="2" type="ordered locus">Sph21_4337</name>
</gene>
<dbReference type="Gene3D" id="3.30.1330.40">
    <property type="entry name" value="RutC-like"/>
    <property type="match status" value="1"/>
</dbReference>
<reference evidence="2" key="1">
    <citation type="submission" date="2011-03" db="EMBL/GenBank/DDBJ databases">
        <title>Complete sequence of Sphingobacterium sp. 21.</title>
        <authorList>
            <consortium name="US DOE Joint Genome Institute"/>
            <person name="Lucas S."/>
            <person name="Copeland A."/>
            <person name="Lapidus A."/>
            <person name="Cheng J.-F."/>
            <person name="Goodwin L."/>
            <person name="Pitluck S."/>
            <person name="Davenport K."/>
            <person name="Detter J.C."/>
            <person name="Han C."/>
            <person name="Tapia R."/>
            <person name="Land M."/>
            <person name="Hauser L."/>
            <person name="Kyrpides N."/>
            <person name="Ivanova N."/>
            <person name="Ovchinnikova G."/>
            <person name="Pagani I."/>
            <person name="Siebers A.K."/>
            <person name="Allgaier M."/>
            <person name="Thelen M.P."/>
            <person name="Hugenholtz P."/>
            <person name="Woyke T."/>
        </authorList>
    </citation>
    <scope>NUCLEOTIDE SEQUENCE</scope>
    <source>
        <strain evidence="2">21</strain>
    </source>
</reference>
<dbReference type="CDD" id="cd00448">
    <property type="entry name" value="YjgF_YER057c_UK114_family"/>
    <property type="match status" value="1"/>
</dbReference>
<dbReference type="GO" id="GO:0019239">
    <property type="term" value="F:deaminase activity"/>
    <property type="evidence" value="ECO:0007669"/>
    <property type="project" value="TreeGrafter"/>
</dbReference>
<name>F4C8N3_SPHS2</name>
<dbReference type="KEGG" id="shg:Sph21_4337"/>
<dbReference type="PANTHER" id="PTHR11803">
    <property type="entry name" value="2-IMINOBUTANOATE/2-IMINOPROPANOATE DEAMINASE RIDA"/>
    <property type="match status" value="1"/>
</dbReference>